<dbReference type="NCBIfam" id="TIGR01045">
    <property type="entry name" value="RPE1"/>
    <property type="match status" value="1"/>
</dbReference>
<dbReference type="Proteomes" id="UP000007878">
    <property type="component" value="Chromosome"/>
</dbReference>
<evidence type="ECO:0000313" key="2">
    <source>
        <dbReference type="Proteomes" id="UP000007878"/>
    </source>
</evidence>
<accession>A0ABN4AH67</accession>
<organism evidence="1 2">
    <name type="scientific">Rickettsia canadensis str. CA410</name>
    <dbReference type="NCBI Taxonomy" id="1105107"/>
    <lineage>
        <taxon>Bacteria</taxon>
        <taxon>Pseudomonadati</taxon>
        <taxon>Pseudomonadota</taxon>
        <taxon>Alphaproteobacteria</taxon>
        <taxon>Rickettsiales</taxon>
        <taxon>Rickettsiaceae</taxon>
        <taxon>Rickettsieae</taxon>
        <taxon>Rickettsia</taxon>
        <taxon>belli group</taxon>
    </lineage>
</organism>
<evidence type="ECO:0000313" key="1">
    <source>
        <dbReference type="EMBL" id="AFB21449.1"/>
    </source>
</evidence>
<dbReference type="EMBL" id="CP003304">
    <property type="protein sequence ID" value="AFB21449.1"/>
    <property type="molecule type" value="Genomic_DNA"/>
</dbReference>
<name>A0ABN4AH67_RICCA</name>
<reference evidence="2" key="1">
    <citation type="submission" date="2012-02" db="EMBL/GenBank/DDBJ databases">
        <title>Complete genome sequence of Rickettsia parkeri strain Portsmouth.</title>
        <authorList>
            <person name="Johnson S.L."/>
            <person name="Munk A.C."/>
            <person name="Han S."/>
            <person name="Bruce D.C."/>
            <person name="Dasch G.A."/>
        </authorList>
    </citation>
    <scope>NUCLEOTIDE SEQUENCE [LARGE SCALE GENOMIC DNA]</scope>
    <source>
        <strain evidence="2">CA410</strain>
    </source>
</reference>
<dbReference type="InterPro" id="IPR005728">
    <property type="entry name" value="RPE1"/>
</dbReference>
<proteinExistence type="predicted"/>
<keyword evidence="2" id="KW-1185">Reference proteome</keyword>
<protein>
    <submittedName>
        <fullName evidence="1">Uncharacterized protein</fullName>
    </submittedName>
</protein>
<gene>
    <name evidence="1" type="ORF">RCA_04485</name>
</gene>
<sequence length="35" mass="4220">MDNEILDLQNKANKEEFKGDKEHRIGEYKKVREDV</sequence>